<dbReference type="InterPro" id="IPR016024">
    <property type="entry name" value="ARM-type_fold"/>
</dbReference>
<dbReference type="Proteomes" id="UP000663760">
    <property type="component" value="Chromosome 6"/>
</dbReference>
<dbReference type="GO" id="GO:0006606">
    <property type="term" value="P:protein import into nucleus"/>
    <property type="evidence" value="ECO:0007669"/>
    <property type="project" value="TreeGrafter"/>
</dbReference>
<evidence type="ECO:0000256" key="4">
    <source>
        <dbReference type="ARBA" id="ARBA00023242"/>
    </source>
</evidence>
<dbReference type="InterPro" id="IPR058669">
    <property type="entry name" value="TPR_IPO7/11-like"/>
</dbReference>
<dbReference type="PROSITE" id="PS50166">
    <property type="entry name" value="IMPORTIN_B_NT"/>
    <property type="match status" value="1"/>
</dbReference>
<feature type="region of interest" description="Disordered" evidence="5">
    <location>
        <begin position="927"/>
        <end position="952"/>
    </location>
</feature>
<evidence type="ECO:0000313" key="8">
    <source>
        <dbReference type="Proteomes" id="UP000663760"/>
    </source>
</evidence>
<dbReference type="SMART" id="SM00913">
    <property type="entry name" value="IBN_N"/>
    <property type="match status" value="1"/>
</dbReference>
<evidence type="ECO:0000313" key="7">
    <source>
        <dbReference type="EMBL" id="CAA7398206.1"/>
    </source>
</evidence>
<sequence length="1017" mass="114608">MALSASDLQTVYSLLVSSLSADESVRKPAESTLAQCESRHGFCSCLLEVISAKDLASQVDVRLMASVYFKNSITRYWRHRRDSTGIVNDEKSHLRKKLLLHLREEKNFQIALQLAVLTSKIARIDYPKEWPELFPTLAQQLESADTLGSQRLFMVLFQILKELSSKRLSSDQRNFREIASHLFEYSWNLWKTDVQKILQDLSGLSQCLPSNSLVLQQDNLLLICERWLLCSKIIRQLIISGYPSDATSLEDVCTVKEVCPLILNAIQSFLPFYSSFQEGNDRLWEFVKQVCTKLMKILIRIQERHPYSFGDGHVLPLVLDLCLNKITSPEREIMSYERFLIQCMVMVKSILECKEYKAVLTGRVINETATKWEERKKSISSSVADILAKILPNERITLLCNVLIRRYVILTANDLEAWHQSPESFHHEQDMIQWTEKVRPCAEALYIVLFENYRQLLSPVIVSLLREAMDSCPAVEIEITPRMLLKDAAYTAAGHVYYELSGYFSLSDWFNGTLSVELSNSHPNMRIIHRKIALVLGQWVSEIKGDTRKMVSCALIRLLQDSDVAVRLASCRSLCFLIGDCNISEEGFNELLPTCWGACFKLMEDVQEFDSKVQVLNLISVSMEHAGEKITPFAKHLAEFFQKIWEESTGESLLQIQLLAALRNFVYSLGYQSPICYDMLLPILQKGIDINNPDELNLLEDSVLLWEATLSHAPSLIPQLLDFFPYLLGIMERNFDHLQVAIIIIEDYIISAGSEFLNRHSSSLAKLLEGIVGTVNDKGLLSTLPIIDLLVQCFPMEAPPMIYGTLQKLIAICLSGGNDLNPSTVSVRASCGAIIARLLILNTSYLAHLASEPSLGFVLQQAGLSIDQNVLLCLVDLWLDRIDSVTAVQRKTYALALTIILTLRLPEVMDKLDEILSVCTSVILGGSEEASEEDSSDTTSSSGPLSEGFEYNGIPSKELRKRQIRASDPIKQLSLENILRENLQACAALHGQEAFNAAINRIHPSALAQLQRALKMA</sequence>
<keyword evidence="4" id="KW-0539">Nucleus</keyword>
<keyword evidence="3" id="KW-0813">Transport</keyword>
<proteinExistence type="inferred from homology"/>
<reference evidence="7" key="1">
    <citation type="submission" date="2020-02" db="EMBL/GenBank/DDBJ databases">
        <authorList>
            <person name="Scholz U."/>
            <person name="Mascher M."/>
            <person name="Fiebig A."/>
        </authorList>
    </citation>
    <scope>NUCLEOTIDE SEQUENCE</scope>
</reference>
<dbReference type="Pfam" id="PF25758">
    <property type="entry name" value="TPR_IPO11"/>
    <property type="match status" value="1"/>
</dbReference>
<organism evidence="7 8">
    <name type="scientific">Spirodela intermedia</name>
    <name type="common">Intermediate duckweed</name>
    <dbReference type="NCBI Taxonomy" id="51605"/>
    <lineage>
        <taxon>Eukaryota</taxon>
        <taxon>Viridiplantae</taxon>
        <taxon>Streptophyta</taxon>
        <taxon>Embryophyta</taxon>
        <taxon>Tracheophyta</taxon>
        <taxon>Spermatophyta</taxon>
        <taxon>Magnoliopsida</taxon>
        <taxon>Liliopsida</taxon>
        <taxon>Araceae</taxon>
        <taxon>Lemnoideae</taxon>
        <taxon>Spirodela</taxon>
    </lineage>
</organism>
<dbReference type="Pfam" id="PF03810">
    <property type="entry name" value="IBN_N"/>
    <property type="match status" value="1"/>
</dbReference>
<dbReference type="EMBL" id="LR746269">
    <property type="protein sequence ID" value="CAA7398206.1"/>
    <property type="molecule type" value="Genomic_DNA"/>
</dbReference>
<dbReference type="FunFam" id="1.25.10.10:FF:001096">
    <property type="entry name" value="Predicted protein"/>
    <property type="match status" value="1"/>
</dbReference>
<dbReference type="GO" id="GO:0031267">
    <property type="term" value="F:small GTPase binding"/>
    <property type="evidence" value="ECO:0007669"/>
    <property type="project" value="InterPro"/>
</dbReference>
<dbReference type="SUPFAM" id="SSF48371">
    <property type="entry name" value="ARM repeat"/>
    <property type="match status" value="1"/>
</dbReference>
<keyword evidence="8" id="KW-1185">Reference proteome</keyword>
<dbReference type="Gene3D" id="1.25.10.10">
    <property type="entry name" value="Leucine-rich Repeat Variant"/>
    <property type="match status" value="1"/>
</dbReference>
<dbReference type="InterPro" id="IPR001494">
    <property type="entry name" value="Importin-beta_N"/>
</dbReference>
<dbReference type="GO" id="GO:0005829">
    <property type="term" value="C:cytosol"/>
    <property type="evidence" value="ECO:0007669"/>
    <property type="project" value="TreeGrafter"/>
</dbReference>
<dbReference type="GO" id="GO:0005635">
    <property type="term" value="C:nuclear envelope"/>
    <property type="evidence" value="ECO:0007669"/>
    <property type="project" value="TreeGrafter"/>
</dbReference>
<dbReference type="PANTHER" id="PTHR10997">
    <property type="entry name" value="IMPORTIN-7, 8, 11"/>
    <property type="match status" value="1"/>
</dbReference>
<accession>A0A7I8KLN0</accession>
<evidence type="ECO:0000256" key="5">
    <source>
        <dbReference type="SAM" id="MobiDB-lite"/>
    </source>
</evidence>
<dbReference type="InterPro" id="IPR011989">
    <property type="entry name" value="ARM-like"/>
</dbReference>
<evidence type="ECO:0000256" key="3">
    <source>
        <dbReference type="ARBA" id="ARBA00022448"/>
    </source>
</evidence>
<evidence type="ECO:0000256" key="2">
    <source>
        <dbReference type="ARBA" id="ARBA00007991"/>
    </source>
</evidence>
<protein>
    <recommendedName>
        <fullName evidence="6">Importin N-terminal domain-containing protein</fullName>
    </recommendedName>
</protein>
<name>A0A7I8KLN0_SPIIN</name>
<comment type="subcellular location">
    <subcellularLocation>
        <location evidence="1">Nucleus</location>
    </subcellularLocation>
</comment>
<comment type="similarity">
    <text evidence="2">Belongs to the importin beta family.</text>
</comment>
<gene>
    <name evidence="7" type="ORF">SI8410_06008871</name>
</gene>
<dbReference type="PANTHER" id="PTHR10997:SF7">
    <property type="entry name" value="IMPORTIN-11"/>
    <property type="match status" value="1"/>
</dbReference>
<evidence type="ECO:0000256" key="1">
    <source>
        <dbReference type="ARBA" id="ARBA00004123"/>
    </source>
</evidence>
<dbReference type="AlphaFoldDB" id="A0A7I8KLN0"/>
<evidence type="ECO:0000259" key="6">
    <source>
        <dbReference type="PROSITE" id="PS50166"/>
    </source>
</evidence>
<dbReference type="OrthoDB" id="361693at2759"/>
<feature type="domain" description="Importin N-terminal" evidence="6">
    <location>
        <begin position="29"/>
        <end position="104"/>
    </location>
</feature>